<dbReference type="AlphaFoldDB" id="A0A2P2PIC1"/>
<proteinExistence type="predicted"/>
<accession>A0A2P2PIC1</accession>
<protein>
    <submittedName>
        <fullName evidence="1">Uncharacterized protein</fullName>
    </submittedName>
</protein>
<organism evidence="1">
    <name type="scientific">Rhizophora mucronata</name>
    <name type="common">Asiatic mangrove</name>
    <dbReference type="NCBI Taxonomy" id="61149"/>
    <lineage>
        <taxon>Eukaryota</taxon>
        <taxon>Viridiplantae</taxon>
        <taxon>Streptophyta</taxon>
        <taxon>Embryophyta</taxon>
        <taxon>Tracheophyta</taxon>
        <taxon>Spermatophyta</taxon>
        <taxon>Magnoliopsida</taxon>
        <taxon>eudicotyledons</taxon>
        <taxon>Gunneridae</taxon>
        <taxon>Pentapetalae</taxon>
        <taxon>rosids</taxon>
        <taxon>fabids</taxon>
        <taxon>Malpighiales</taxon>
        <taxon>Rhizophoraceae</taxon>
        <taxon>Rhizophora</taxon>
    </lineage>
</organism>
<dbReference type="EMBL" id="GGEC01073953">
    <property type="protein sequence ID" value="MBX54437.1"/>
    <property type="molecule type" value="Transcribed_RNA"/>
</dbReference>
<name>A0A2P2PIC1_RHIMU</name>
<evidence type="ECO:0000313" key="1">
    <source>
        <dbReference type="EMBL" id="MBX54437.1"/>
    </source>
</evidence>
<sequence length="34" mass="3899">MVAIASFVQTCYKRFCVLLGLQQLTFICRVFNGQ</sequence>
<reference evidence="1" key="1">
    <citation type="submission" date="2018-02" db="EMBL/GenBank/DDBJ databases">
        <title>Rhizophora mucronata_Transcriptome.</title>
        <authorList>
            <person name="Meera S.P."/>
            <person name="Sreeshan A."/>
            <person name="Augustine A."/>
        </authorList>
    </citation>
    <scope>NUCLEOTIDE SEQUENCE</scope>
    <source>
        <tissue evidence="1">Leaf</tissue>
    </source>
</reference>